<name>A0A6C0F3V1_9ZZZZ</name>
<dbReference type="PROSITE" id="PS50879">
    <property type="entry name" value="RNASE_H_1"/>
    <property type="match status" value="1"/>
</dbReference>
<dbReference type="GO" id="GO:0004523">
    <property type="term" value="F:RNA-DNA hybrid ribonuclease activity"/>
    <property type="evidence" value="ECO:0007669"/>
    <property type="project" value="InterPro"/>
</dbReference>
<sequence length="159" mass="17570">MSLNKVLPIVEGCEAFLKVVSTDPIYTLNFDGCSKGNPGRGGAGAVIYKDQEEIWAGATFVGANVTNNYAEYSGLILGLKTAIKLKIKNLDVLGDSDLVIKQMKKIYKVKSPNIYPLYLEANDTAKAFDKIEFTHVYRENNKRADELSNDGLDLEICKE</sequence>
<dbReference type="SUPFAM" id="SSF53098">
    <property type="entry name" value="Ribonuclease H-like"/>
    <property type="match status" value="1"/>
</dbReference>
<protein>
    <recommendedName>
        <fullName evidence="1">RNase H type-1 domain-containing protein</fullName>
    </recommendedName>
</protein>
<dbReference type="PANTHER" id="PTHR46387">
    <property type="entry name" value="POLYNUCLEOTIDYL TRANSFERASE, RIBONUCLEASE H-LIKE SUPERFAMILY PROTEIN"/>
    <property type="match status" value="1"/>
</dbReference>
<dbReference type="Gene3D" id="3.30.420.10">
    <property type="entry name" value="Ribonuclease H-like superfamily/Ribonuclease H"/>
    <property type="match status" value="1"/>
</dbReference>
<dbReference type="PANTHER" id="PTHR46387:SF2">
    <property type="entry name" value="RIBONUCLEASE HI"/>
    <property type="match status" value="1"/>
</dbReference>
<dbReference type="CDD" id="cd09279">
    <property type="entry name" value="RNase_HI_like"/>
    <property type="match status" value="1"/>
</dbReference>
<organism evidence="2">
    <name type="scientific">viral metagenome</name>
    <dbReference type="NCBI Taxonomy" id="1070528"/>
    <lineage>
        <taxon>unclassified sequences</taxon>
        <taxon>metagenomes</taxon>
        <taxon>organismal metagenomes</taxon>
    </lineage>
</organism>
<evidence type="ECO:0000259" key="1">
    <source>
        <dbReference type="PROSITE" id="PS50879"/>
    </source>
</evidence>
<dbReference type="Pfam" id="PF13456">
    <property type="entry name" value="RVT_3"/>
    <property type="match status" value="1"/>
</dbReference>
<dbReference type="GO" id="GO:0003676">
    <property type="term" value="F:nucleic acid binding"/>
    <property type="evidence" value="ECO:0007669"/>
    <property type="project" value="InterPro"/>
</dbReference>
<dbReference type="InterPro" id="IPR036397">
    <property type="entry name" value="RNaseH_sf"/>
</dbReference>
<accession>A0A6C0F3V1</accession>
<feature type="domain" description="RNase H type-1" evidence="1">
    <location>
        <begin position="22"/>
        <end position="153"/>
    </location>
</feature>
<proteinExistence type="predicted"/>
<reference evidence="2" key="1">
    <citation type="journal article" date="2020" name="Nature">
        <title>Giant virus diversity and host interactions through global metagenomics.</title>
        <authorList>
            <person name="Schulz F."/>
            <person name="Roux S."/>
            <person name="Paez-Espino D."/>
            <person name="Jungbluth S."/>
            <person name="Walsh D.A."/>
            <person name="Denef V.J."/>
            <person name="McMahon K.D."/>
            <person name="Konstantinidis K.T."/>
            <person name="Eloe-Fadrosh E.A."/>
            <person name="Kyrpides N.C."/>
            <person name="Woyke T."/>
        </authorList>
    </citation>
    <scope>NUCLEOTIDE SEQUENCE</scope>
    <source>
        <strain evidence="2">GVMAG-M-3300009182-46</strain>
    </source>
</reference>
<evidence type="ECO:0000313" key="2">
    <source>
        <dbReference type="EMBL" id="QHT35914.1"/>
    </source>
</evidence>
<dbReference type="AlphaFoldDB" id="A0A6C0F3V1"/>
<dbReference type="EMBL" id="MN739028">
    <property type="protein sequence ID" value="QHT35914.1"/>
    <property type="molecule type" value="Genomic_DNA"/>
</dbReference>
<dbReference type="InterPro" id="IPR002156">
    <property type="entry name" value="RNaseH_domain"/>
</dbReference>
<dbReference type="InterPro" id="IPR012337">
    <property type="entry name" value="RNaseH-like_sf"/>
</dbReference>